<proteinExistence type="predicted"/>
<dbReference type="Proteomes" id="UP000821845">
    <property type="component" value="Chromosome 3"/>
</dbReference>
<accession>A0ACB7SPW1</accession>
<name>A0ACB7SPW1_HYAAI</name>
<comment type="caution">
    <text evidence="1">The sequence shown here is derived from an EMBL/GenBank/DDBJ whole genome shotgun (WGS) entry which is preliminary data.</text>
</comment>
<sequence>MPNGMCAAIYQGVAKHEGEGNLPVAVYHKASEAFLQQVVSLYVASHYKNSPNDLQMLSDAPAHHLFVLLAPVHPNSKALPQVLCVLQVCFEGGISKSSVTDGLSRGHRAHGDLIPWTVSQQMGYGLRALELLTEYYLGHIPSLEEKPDVDLDSVPLAEEDGEDGALSECLEPRKSLPPLLLKLSEKRAEQLDYLGVSYGLTGDLLKFWKKAGYIPVYLRQTPNDLTGEHSCIMLKCLQEGAQWLPELWKDFKRRFLFLLGYQFRQLAPATALGVLRNPIDDAIPATALTLDEVKRFFSLYDIKRLELYSRSMADYHLIVDMLPYFGTTVFPQDPWGHAPLSCTAILLSMGLQHSTVDDVAKVLDLPPTQLLALFKRVICKCTQFLRSVLEKTIDEALPRSTAAAANLTPVLQSLSEELADAAKEIEDHQKKQLKKLQHMDLSQYTIKGSELDWKSALEQPGKQLADAAKEIEDHQKKQLKKLQHMDLSQYTIKGSELDWKSALEQPGKQLVSIKRRREQKLRVVLGGHRISSTPLPVPVVACVIHPEYKGVAYVHDIALLVLAEPVVFHDFVSPLCLETEDTPLRDRELFTVIGWGRVAEVSQTSDVLKLAKVPLMSLALCKERLGEDILDTNLCAGGNKEDTCQGDSGGPLMLRRANGRWLQVGVVSWGIGCGRPGYPGIYTRVSRYAHFIRNVTKGRLCSQADDTRNLEMDNAIRPLRKPNLNSCGVAGRYGHGRIVGGSQVFAHKFPWLAAVMFRGNLSGSAAYIGNGYVLTAAGVIGNEALMRPERLQVLLGVHDLSRPQQHSVAHNVSRMFVHPGYKHPYYDAALLRLRGVTSADGGADHVRPICLPQTTDRYMPGTKTLVAGWGRVHTYGPLSSTPNEVYVNVVRSEECSHRYNGSSVQGLICAGAKGRDICDGDAGGPLMQFYAGRYYAAAIAGSGLAGGCAQEGVPAVFTRVGVLLKWIQKVTGLLTF</sequence>
<keyword evidence="2" id="KW-1185">Reference proteome</keyword>
<reference evidence="1" key="1">
    <citation type="submission" date="2020-05" db="EMBL/GenBank/DDBJ databases">
        <title>Large-scale comparative analyses of tick genomes elucidate their genetic diversity and vector capacities.</title>
        <authorList>
            <person name="Jia N."/>
            <person name="Wang J."/>
            <person name="Shi W."/>
            <person name="Du L."/>
            <person name="Sun Y."/>
            <person name="Zhan W."/>
            <person name="Jiang J."/>
            <person name="Wang Q."/>
            <person name="Zhang B."/>
            <person name="Ji P."/>
            <person name="Sakyi L.B."/>
            <person name="Cui X."/>
            <person name="Yuan T."/>
            <person name="Jiang B."/>
            <person name="Yang W."/>
            <person name="Lam T.T.-Y."/>
            <person name="Chang Q."/>
            <person name="Ding S."/>
            <person name="Wang X."/>
            <person name="Zhu J."/>
            <person name="Ruan X."/>
            <person name="Zhao L."/>
            <person name="Wei J."/>
            <person name="Que T."/>
            <person name="Du C."/>
            <person name="Cheng J."/>
            <person name="Dai P."/>
            <person name="Han X."/>
            <person name="Huang E."/>
            <person name="Gao Y."/>
            <person name="Liu J."/>
            <person name="Shao H."/>
            <person name="Ye R."/>
            <person name="Li L."/>
            <person name="Wei W."/>
            <person name="Wang X."/>
            <person name="Wang C."/>
            <person name="Yang T."/>
            <person name="Huo Q."/>
            <person name="Li W."/>
            <person name="Guo W."/>
            <person name="Chen H."/>
            <person name="Zhou L."/>
            <person name="Ni X."/>
            <person name="Tian J."/>
            <person name="Zhou Y."/>
            <person name="Sheng Y."/>
            <person name="Liu T."/>
            <person name="Pan Y."/>
            <person name="Xia L."/>
            <person name="Li J."/>
            <person name="Zhao F."/>
            <person name="Cao W."/>
        </authorList>
    </citation>
    <scope>NUCLEOTIDE SEQUENCE</scope>
    <source>
        <strain evidence="1">Hyas-2018</strain>
    </source>
</reference>
<evidence type="ECO:0000313" key="1">
    <source>
        <dbReference type="EMBL" id="KAH6936675.1"/>
    </source>
</evidence>
<evidence type="ECO:0000313" key="2">
    <source>
        <dbReference type="Proteomes" id="UP000821845"/>
    </source>
</evidence>
<organism evidence="1 2">
    <name type="scientific">Hyalomma asiaticum</name>
    <name type="common">Tick</name>
    <dbReference type="NCBI Taxonomy" id="266040"/>
    <lineage>
        <taxon>Eukaryota</taxon>
        <taxon>Metazoa</taxon>
        <taxon>Ecdysozoa</taxon>
        <taxon>Arthropoda</taxon>
        <taxon>Chelicerata</taxon>
        <taxon>Arachnida</taxon>
        <taxon>Acari</taxon>
        <taxon>Parasitiformes</taxon>
        <taxon>Ixodida</taxon>
        <taxon>Ixodoidea</taxon>
        <taxon>Ixodidae</taxon>
        <taxon>Hyalomminae</taxon>
        <taxon>Hyalomma</taxon>
    </lineage>
</organism>
<protein>
    <submittedName>
        <fullName evidence="1">Uncharacterized protein</fullName>
    </submittedName>
</protein>
<dbReference type="EMBL" id="CM023483">
    <property type="protein sequence ID" value="KAH6936675.1"/>
    <property type="molecule type" value="Genomic_DNA"/>
</dbReference>
<gene>
    <name evidence="1" type="ORF">HPB50_020582</name>
</gene>